<dbReference type="PANTHER" id="PTHR24421:SF10">
    <property type="entry name" value="NITRATE_NITRITE SENSOR PROTEIN NARQ"/>
    <property type="match status" value="1"/>
</dbReference>
<dbReference type="PANTHER" id="PTHR24421">
    <property type="entry name" value="NITRATE/NITRITE SENSOR PROTEIN NARX-RELATED"/>
    <property type="match status" value="1"/>
</dbReference>
<evidence type="ECO:0000256" key="6">
    <source>
        <dbReference type="ARBA" id="ARBA00022777"/>
    </source>
</evidence>
<keyword evidence="7" id="KW-0067">ATP-binding</keyword>
<keyword evidence="9" id="KW-0472">Membrane</keyword>
<evidence type="ECO:0000259" key="10">
    <source>
        <dbReference type="Pfam" id="PF02518"/>
    </source>
</evidence>
<comment type="caution">
    <text evidence="12">The sequence shown here is derived from an EMBL/GenBank/DDBJ whole genome shotgun (WGS) entry which is preliminary data.</text>
</comment>
<gene>
    <name evidence="12" type="ORF">CLV37_107288</name>
</gene>
<sequence>MTPTLDDVGTPLRWRERSPDIVVGLLTAGLGLAEVAVRTTWGGESGSVLFVLLVALTTAIARPLPAVALALVWLTGVAQFATGLPLLLTQLLLAYVAFAGARWGSRWVLALSGLSIPLGVLVGGVLLVYGQYSPGILVVQGLRDVLDRVGVSLLAGLPIALLTLAAAWLGGLALRFAGNAAVSRRARVEAEQESARAHRETAQAYEIARLRDEQTRMAHDVHDVVGHSLAVILAQAESGQFLPDADPTALKATLRTIAGTARSSLQDVQGVLSATPVPPGRLQALIDGAGSTGFTVRSHSSGPARPLPPELAAVAYRVLQEMLTNALKHGDRDVPVDVVQRWPAGPHEELELSVTNGIPVDGSPSGPGGGRGLDGMRRRLEAVGGWAQVAVDGARFSITASVPVRS</sequence>
<evidence type="ECO:0000259" key="11">
    <source>
        <dbReference type="Pfam" id="PF07730"/>
    </source>
</evidence>
<accession>A0A2T0R2Y4</accession>
<dbReference type="InterPro" id="IPR003594">
    <property type="entry name" value="HATPase_dom"/>
</dbReference>
<dbReference type="Gene3D" id="1.20.5.1930">
    <property type="match status" value="1"/>
</dbReference>
<dbReference type="InterPro" id="IPR011712">
    <property type="entry name" value="Sig_transdc_His_kin_sub3_dim/P"/>
</dbReference>
<feature type="transmembrane region" description="Helical" evidence="9">
    <location>
        <begin position="149"/>
        <end position="177"/>
    </location>
</feature>
<feature type="transmembrane region" description="Helical" evidence="9">
    <location>
        <begin position="80"/>
        <end position="100"/>
    </location>
</feature>
<feature type="transmembrane region" description="Helical" evidence="9">
    <location>
        <begin position="49"/>
        <end position="74"/>
    </location>
</feature>
<evidence type="ECO:0000256" key="1">
    <source>
        <dbReference type="ARBA" id="ARBA00000085"/>
    </source>
</evidence>
<keyword evidence="9" id="KW-0812">Transmembrane</keyword>
<dbReference type="InterPro" id="IPR050482">
    <property type="entry name" value="Sensor_HK_TwoCompSys"/>
</dbReference>
<proteinExistence type="predicted"/>
<dbReference type="SUPFAM" id="SSF55874">
    <property type="entry name" value="ATPase domain of HSP90 chaperone/DNA topoisomerase II/histidine kinase"/>
    <property type="match status" value="1"/>
</dbReference>
<dbReference type="InterPro" id="IPR036890">
    <property type="entry name" value="HATPase_C_sf"/>
</dbReference>
<evidence type="ECO:0000256" key="7">
    <source>
        <dbReference type="ARBA" id="ARBA00022840"/>
    </source>
</evidence>
<evidence type="ECO:0000256" key="4">
    <source>
        <dbReference type="ARBA" id="ARBA00022679"/>
    </source>
</evidence>
<dbReference type="EMBL" id="PVZF01000007">
    <property type="protein sequence ID" value="PRY14168.1"/>
    <property type="molecule type" value="Genomic_DNA"/>
</dbReference>
<keyword evidence="8" id="KW-0902">Two-component regulatory system</keyword>
<dbReference type="GO" id="GO:0046983">
    <property type="term" value="F:protein dimerization activity"/>
    <property type="evidence" value="ECO:0007669"/>
    <property type="project" value="InterPro"/>
</dbReference>
<reference evidence="12 13" key="1">
    <citation type="submission" date="2018-03" db="EMBL/GenBank/DDBJ databases">
        <title>Genomic Encyclopedia of Archaeal and Bacterial Type Strains, Phase II (KMG-II): from individual species to whole genera.</title>
        <authorList>
            <person name="Goeker M."/>
        </authorList>
    </citation>
    <scope>NUCLEOTIDE SEQUENCE [LARGE SCALE GENOMIC DNA]</scope>
    <source>
        <strain evidence="12 13">DSM 19711</strain>
    </source>
</reference>
<dbReference type="Pfam" id="PF02518">
    <property type="entry name" value="HATPase_c"/>
    <property type="match status" value="1"/>
</dbReference>
<dbReference type="Gene3D" id="3.30.565.10">
    <property type="entry name" value="Histidine kinase-like ATPase, C-terminal domain"/>
    <property type="match status" value="1"/>
</dbReference>
<dbReference type="GO" id="GO:0000155">
    <property type="term" value="F:phosphorelay sensor kinase activity"/>
    <property type="evidence" value="ECO:0007669"/>
    <property type="project" value="InterPro"/>
</dbReference>
<evidence type="ECO:0000256" key="2">
    <source>
        <dbReference type="ARBA" id="ARBA00012438"/>
    </source>
</evidence>
<keyword evidence="6 12" id="KW-0418">Kinase</keyword>
<dbReference type="AlphaFoldDB" id="A0A2T0R2Y4"/>
<keyword evidence="3" id="KW-0597">Phosphoprotein</keyword>
<keyword evidence="4" id="KW-0808">Transferase</keyword>
<dbReference type="Pfam" id="PF07730">
    <property type="entry name" value="HisKA_3"/>
    <property type="match status" value="1"/>
</dbReference>
<evidence type="ECO:0000313" key="13">
    <source>
        <dbReference type="Proteomes" id="UP000238083"/>
    </source>
</evidence>
<keyword evidence="5" id="KW-0547">Nucleotide-binding</keyword>
<evidence type="ECO:0000313" key="12">
    <source>
        <dbReference type="EMBL" id="PRY14168.1"/>
    </source>
</evidence>
<evidence type="ECO:0000256" key="5">
    <source>
        <dbReference type="ARBA" id="ARBA00022741"/>
    </source>
</evidence>
<keyword evidence="13" id="KW-1185">Reference proteome</keyword>
<feature type="transmembrane region" description="Helical" evidence="9">
    <location>
        <begin position="20"/>
        <end position="37"/>
    </location>
</feature>
<dbReference type="GO" id="GO:0016020">
    <property type="term" value="C:membrane"/>
    <property type="evidence" value="ECO:0007669"/>
    <property type="project" value="InterPro"/>
</dbReference>
<evidence type="ECO:0000256" key="3">
    <source>
        <dbReference type="ARBA" id="ARBA00022553"/>
    </source>
</evidence>
<name>A0A2T0R2Y4_9ACTN</name>
<dbReference type="GO" id="GO:0005524">
    <property type="term" value="F:ATP binding"/>
    <property type="evidence" value="ECO:0007669"/>
    <property type="project" value="UniProtKB-KW"/>
</dbReference>
<evidence type="ECO:0000256" key="9">
    <source>
        <dbReference type="SAM" id="Phobius"/>
    </source>
</evidence>
<feature type="domain" description="Signal transduction histidine kinase subgroup 3 dimerisation and phosphoacceptor" evidence="11">
    <location>
        <begin position="213"/>
        <end position="274"/>
    </location>
</feature>
<comment type="catalytic activity">
    <reaction evidence="1">
        <text>ATP + protein L-histidine = ADP + protein N-phospho-L-histidine.</text>
        <dbReference type="EC" id="2.7.13.3"/>
    </reaction>
</comment>
<evidence type="ECO:0000256" key="8">
    <source>
        <dbReference type="ARBA" id="ARBA00023012"/>
    </source>
</evidence>
<dbReference type="Proteomes" id="UP000238083">
    <property type="component" value="Unassembled WGS sequence"/>
</dbReference>
<feature type="domain" description="Histidine kinase/HSP90-like ATPase" evidence="10">
    <location>
        <begin position="316"/>
        <end position="399"/>
    </location>
</feature>
<dbReference type="EC" id="2.7.13.3" evidence="2"/>
<protein>
    <recommendedName>
        <fullName evidence="2">histidine kinase</fullName>
        <ecNumber evidence="2">2.7.13.3</ecNumber>
    </recommendedName>
</protein>
<keyword evidence="9" id="KW-1133">Transmembrane helix</keyword>
<organism evidence="12 13">
    <name type="scientific">Kineococcus rhizosphaerae</name>
    <dbReference type="NCBI Taxonomy" id="559628"/>
    <lineage>
        <taxon>Bacteria</taxon>
        <taxon>Bacillati</taxon>
        <taxon>Actinomycetota</taxon>
        <taxon>Actinomycetes</taxon>
        <taxon>Kineosporiales</taxon>
        <taxon>Kineosporiaceae</taxon>
        <taxon>Kineococcus</taxon>
    </lineage>
</organism>
<feature type="transmembrane region" description="Helical" evidence="9">
    <location>
        <begin position="107"/>
        <end position="129"/>
    </location>
</feature>